<evidence type="ECO:0000313" key="3">
    <source>
        <dbReference type="EMBL" id="OME96662.1"/>
    </source>
</evidence>
<keyword evidence="1" id="KW-0472">Membrane</keyword>
<evidence type="ECO:0000313" key="4">
    <source>
        <dbReference type="Proteomes" id="UP000187074"/>
    </source>
</evidence>
<dbReference type="AlphaFoldDB" id="A0A1R1B9G4"/>
<dbReference type="Pfam" id="PF14285">
    <property type="entry name" value="DUF4367"/>
    <property type="match status" value="1"/>
</dbReference>
<gene>
    <name evidence="3" type="ORF">BK123_03480</name>
</gene>
<proteinExistence type="predicted"/>
<dbReference type="OrthoDB" id="9983054at2"/>
<keyword evidence="1" id="KW-0812">Transmembrane</keyword>
<evidence type="ECO:0000259" key="2">
    <source>
        <dbReference type="Pfam" id="PF14285"/>
    </source>
</evidence>
<name>A0A1R1B9G4_PAELA</name>
<evidence type="ECO:0000256" key="1">
    <source>
        <dbReference type="SAM" id="Phobius"/>
    </source>
</evidence>
<protein>
    <recommendedName>
        <fullName evidence="2">DUF4367 domain-containing protein</fullName>
    </recommendedName>
</protein>
<feature type="domain" description="DUF4367" evidence="2">
    <location>
        <begin position="256"/>
        <end position="336"/>
    </location>
</feature>
<dbReference type="EMBL" id="MRTF01000001">
    <property type="protein sequence ID" value="OME96662.1"/>
    <property type="molecule type" value="Genomic_DNA"/>
</dbReference>
<dbReference type="InterPro" id="IPR025377">
    <property type="entry name" value="DUF4367"/>
</dbReference>
<comment type="caution">
    <text evidence="3">The sequence shown here is derived from an EMBL/GenBank/DDBJ whole genome shotgun (WGS) entry which is preliminary data.</text>
</comment>
<dbReference type="RefSeq" id="WP_076321007.1">
    <property type="nucleotide sequence ID" value="NZ_MRTF01000001.1"/>
</dbReference>
<feature type="transmembrane region" description="Helical" evidence="1">
    <location>
        <begin position="49"/>
        <end position="69"/>
    </location>
</feature>
<organism evidence="3 4">
    <name type="scientific">Paenibacillus lautus</name>
    <name type="common">Bacillus lautus</name>
    <dbReference type="NCBI Taxonomy" id="1401"/>
    <lineage>
        <taxon>Bacteria</taxon>
        <taxon>Bacillati</taxon>
        <taxon>Bacillota</taxon>
        <taxon>Bacilli</taxon>
        <taxon>Bacillales</taxon>
        <taxon>Paenibacillaceae</taxon>
        <taxon>Paenibacillus</taxon>
    </lineage>
</organism>
<dbReference type="STRING" id="1401.BK123_03480"/>
<dbReference type="Proteomes" id="UP000187074">
    <property type="component" value="Unassembled WGS sequence"/>
</dbReference>
<keyword evidence="1" id="KW-1133">Transmembrane helix</keyword>
<accession>A0A1R1B9G4</accession>
<sequence>MEVKRNDVEEKLIEQDPKSHYIIDVRDAVMERIACLPAKKPQPNMLRRPLVMAASLLLVTSLSVTVYAATELIQIRSKDGKVVLETKPKAEVSKELQEKKDRLHSLDTASRSLAWRSALPGQAIAYYIHNQEMNDLKRELYGEDTLLEFQTGSIYLGSLNVLQEEATKRGMPNMKIPSRLLNEYSFNEGYLSFNPDLSDLFHDGEPTEVYYEIQNELIRQAEASTNNKKVFVKEIKPPRVSSISLSYVKGKELESSITVFVTKRGMNPKQEIHFSEEDHVEKVLVKGREMIYVKYADAYFNQGLAWVDEQHDLYYHISLNNKVALKKEEVLEIAESFIN</sequence>
<reference evidence="3 4" key="1">
    <citation type="submission" date="2016-11" db="EMBL/GenBank/DDBJ databases">
        <title>Paenibacillus species isolates.</title>
        <authorList>
            <person name="Beno S.M."/>
        </authorList>
    </citation>
    <scope>NUCLEOTIDE SEQUENCE [LARGE SCALE GENOMIC DNA]</scope>
    <source>
        <strain evidence="3 4">FSL F4-0100</strain>
    </source>
</reference>